<keyword evidence="5 6" id="KW-0424">Laminin EGF-like domain</keyword>
<dbReference type="GO" id="GO:0009887">
    <property type="term" value="P:animal organ morphogenesis"/>
    <property type="evidence" value="ECO:0007669"/>
    <property type="project" value="TreeGrafter"/>
</dbReference>
<dbReference type="KEGG" id="char:122128853"/>
<keyword evidence="9" id="KW-1185">Reference proteome</keyword>
<dbReference type="PROSITE" id="PS50027">
    <property type="entry name" value="EGF_LAM_2"/>
    <property type="match status" value="1"/>
</dbReference>
<reference evidence="10" key="1">
    <citation type="submission" date="2025-08" db="UniProtKB">
        <authorList>
            <consortium name="RefSeq"/>
        </authorList>
    </citation>
    <scope>IDENTIFICATION</scope>
</reference>
<dbReference type="CDD" id="cd00055">
    <property type="entry name" value="EGF_Lam"/>
    <property type="match status" value="1"/>
</dbReference>
<evidence type="ECO:0000256" key="1">
    <source>
        <dbReference type="ARBA" id="ARBA00022729"/>
    </source>
</evidence>
<evidence type="ECO:0000256" key="2">
    <source>
        <dbReference type="ARBA" id="ARBA00022737"/>
    </source>
</evidence>
<feature type="disulfide bond" evidence="6">
    <location>
        <begin position="98"/>
        <end position="107"/>
    </location>
</feature>
<dbReference type="GO" id="GO:0005604">
    <property type="term" value="C:basement membrane"/>
    <property type="evidence" value="ECO:0007669"/>
    <property type="project" value="TreeGrafter"/>
</dbReference>
<evidence type="ECO:0000256" key="5">
    <source>
        <dbReference type="ARBA" id="ARBA00023292"/>
    </source>
</evidence>
<dbReference type="Proteomes" id="UP000515152">
    <property type="component" value="Chromosome 25"/>
</dbReference>
<dbReference type="InterPro" id="IPR056863">
    <property type="entry name" value="LMN_ATRN_NET-like_EGF"/>
</dbReference>
<evidence type="ECO:0000259" key="8">
    <source>
        <dbReference type="PROSITE" id="PS50027"/>
    </source>
</evidence>
<keyword evidence="2" id="KW-0677">Repeat</keyword>
<dbReference type="InterPro" id="IPR002049">
    <property type="entry name" value="LE_dom"/>
</dbReference>
<gene>
    <name evidence="10" type="primary">LOC122128853</name>
</gene>
<dbReference type="RefSeq" id="XP_042559676.1">
    <property type="nucleotide sequence ID" value="XM_042703742.1"/>
</dbReference>
<evidence type="ECO:0000256" key="7">
    <source>
        <dbReference type="SAM" id="SignalP"/>
    </source>
</evidence>
<dbReference type="GeneID" id="122128853"/>
<dbReference type="PANTHER" id="PTHR10574:SF270">
    <property type="entry name" value="LAMININ SUBUNIT GAMMA-1"/>
    <property type="match status" value="1"/>
</dbReference>
<dbReference type="PANTHER" id="PTHR10574">
    <property type="entry name" value="NETRIN/LAMININ-RELATED"/>
    <property type="match status" value="1"/>
</dbReference>
<dbReference type="GO" id="GO:0009888">
    <property type="term" value="P:tissue development"/>
    <property type="evidence" value="ECO:0007669"/>
    <property type="project" value="TreeGrafter"/>
</dbReference>
<evidence type="ECO:0000256" key="4">
    <source>
        <dbReference type="ARBA" id="ARBA00023180"/>
    </source>
</evidence>
<evidence type="ECO:0000256" key="3">
    <source>
        <dbReference type="ARBA" id="ARBA00023157"/>
    </source>
</evidence>
<comment type="caution">
    <text evidence="6">Lacks conserved residue(s) required for the propagation of feature annotation.</text>
</comment>
<feature type="disulfide bond" evidence="6">
    <location>
        <begin position="78"/>
        <end position="90"/>
    </location>
</feature>
<dbReference type="Pfam" id="PF24973">
    <property type="entry name" value="EGF_LMN_ATRN"/>
    <property type="match status" value="1"/>
</dbReference>
<evidence type="ECO:0000313" key="9">
    <source>
        <dbReference type="Proteomes" id="UP000515152"/>
    </source>
</evidence>
<feature type="chain" id="PRO_5035424792" evidence="7">
    <location>
        <begin position="20"/>
        <end position="125"/>
    </location>
</feature>
<name>A0A8M1K6V6_CLUHA</name>
<sequence>MRSVGIFLCMVFISYPVDGTYRFERGAHCQCNGKALYCVRDTQGLLCVKCQGNTEGRQCELCKEGYYHQRADQSCISCNCNPTGSQGSPCDSEGRCRCKEGFKGEKCDRCANGAPISATGCAPLK</sequence>
<dbReference type="GO" id="GO:0007411">
    <property type="term" value="P:axon guidance"/>
    <property type="evidence" value="ECO:0007669"/>
    <property type="project" value="TreeGrafter"/>
</dbReference>
<dbReference type="Pfam" id="PF00053">
    <property type="entry name" value="EGF_laminin"/>
    <property type="match status" value="1"/>
</dbReference>
<feature type="signal peptide" evidence="7">
    <location>
        <begin position="1"/>
        <end position="19"/>
    </location>
</feature>
<organism evidence="9 10">
    <name type="scientific">Clupea harengus</name>
    <name type="common">Atlantic herring</name>
    <dbReference type="NCBI Taxonomy" id="7950"/>
    <lineage>
        <taxon>Eukaryota</taxon>
        <taxon>Metazoa</taxon>
        <taxon>Chordata</taxon>
        <taxon>Craniata</taxon>
        <taxon>Vertebrata</taxon>
        <taxon>Euteleostomi</taxon>
        <taxon>Actinopterygii</taxon>
        <taxon>Neopterygii</taxon>
        <taxon>Teleostei</taxon>
        <taxon>Clupei</taxon>
        <taxon>Clupeiformes</taxon>
        <taxon>Clupeoidei</taxon>
        <taxon>Clupeidae</taxon>
        <taxon>Clupea</taxon>
    </lineage>
</organism>
<feature type="domain" description="Laminin EGF-like" evidence="8">
    <location>
        <begin position="78"/>
        <end position="123"/>
    </location>
</feature>
<dbReference type="AlphaFoldDB" id="A0A8M1K6V6"/>
<dbReference type="InterPro" id="IPR050440">
    <property type="entry name" value="Laminin/Netrin_ECM"/>
</dbReference>
<dbReference type="OrthoDB" id="430826at2759"/>
<dbReference type="FunFam" id="2.10.25.10:FF:000188">
    <property type="entry name" value="Laminin subunit gamma 2"/>
    <property type="match status" value="1"/>
</dbReference>
<keyword evidence="4" id="KW-0325">Glycoprotein</keyword>
<keyword evidence="1 7" id="KW-0732">Signal</keyword>
<evidence type="ECO:0000256" key="6">
    <source>
        <dbReference type="PROSITE-ProRule" id="PRU00460"/>
    </source>
</evidence>
<keyword evidence="3 6" id="KW-1015">Disulfide bond</keyword>
<dbReference type="SMART" id="SM00180">
    <property type="entry name" value="EGF_Lam"/>
    <property type="match status" value="2"/>
</dbReference>
<proteinExistence type="predicted"/>
<evidence type="ECO:0000313" key="10">
    <source>
        <dbReference type="RefSeq" id="XP_042559676.1"/>
    </source>
</evidence>
<protein>
    <submittedName>
        <fullName evidence="10">Laminin subunit gamma-2-like</fullName>
    </submittedName>
</protein>
<accession>A0A8M1K6V6</accession>